<sequence length="405" mass="46221">MRILHTSDWHLGKNLEGASRLEEQEQFIEDFIHIVDEKCIDMVIISGDIYDNSNPPAKAEKLFYKALKGISKDGKRLTLVIAGNHDNPDRLSAASPLAYEQGVIILGKPKSYPQIGKCGAHNILNAGEGYIELEINNEKAVVITLPYPSEKRLNEVLFESIEEEDRQKSYSDKIKQIFNSLSDKYREDTINLLVSHLFVLGGEETDSERPIQLGGSLAISAGIFPEKAQYIALGHLHRPQEIKSKSRCIYAGSPLQYSKSEIGYIKGCYVVDLMAGKEPDVESISFKNYKPIEIWKCEGVEEAIKRCEENSERNVWVYLEIKTDKYISQEDIKSMKRFKKDILEIRPIIIGADEFEEDIFCNIKEKSMKELFKDFYIKQRSTEPSDEIMDLFLSIVQEDGEEDEA</sequence>
<evidence type="ECO:0000256" key="6">
    <source>
        <dbReference type="ARBA" id="ARBA00022839"/>
    </source>
</evidence>
<dbReference type="PANTHER" id="PTHR30337">
    <property type="entry name" value="COMPONENT OF ATP-DEPENDENT DSDNA EXONUCLEASE"/>
    <property type="match status" value="1"/>
</dbReference>
<proteinExistence type="inferred from homology"/>
<evidence type="ECO:0000256" key="7">
    <source>
        <dbReference type="RuleBase" id="RU363069"/>
    </source>
</evidence>
<dbReference type="InterPro" id="IPR026843">
    <property type="entry name" value="SbcD_C"/>
</dbReference>
<keyword evidence="7" id="KW-0235">DNA replication</keyword>
<dbReference type="Pfam" id="PF12320">
    <property type="entry name" value="SbcD_C"/>
    <property type="match status" value="1"/>
</dbReference>
<keyword evidence="5 7" id="KW-0378">Hydrolase</keyword>
<evidence type="ECO:0000256" key="4">
    <source>
        <dbReference type="ARBA" id="ARBA00022722"/>
    </source>
</evidence>
<comment type="function">
    <text evidence="7">SbcCD cleaves DNA hairpin structures. These structures can inhibit DNA replication and are intermediates in certain DNA recombination reactions. The complex acts as a 3'-&gt;5' double strand exonuclease that can open hairpins. It also has a 5' single-strand endonuclease activity.</text>
</comment>
<dbReference type="GO" id="GO:0006260">
    <property type="term" value="P:DNA replication"/>
    <property type="evidence" value="ECO:0007669"/>
    <property type="project" value="UniProtKB-KW"/>
</dbReference>
<dbReference type="PANTHER" id="PTHR30337:SF0">
    <property type="entry name" value="NUCLEASE SBCCD SUBUNIT D"/>
    <property type="match status" value="1"/>
</dbReference>
<organism evidence="10 11">
    <name type="scientific">Clostridium botulinum C/D str. DC5</name>
    <dbReference type="NCBI Taxonomy" id="1443128"/>
    <lineage>
        <taxon>Bacteria</taxon>
        <taxon>Bacillati</taxon>
        <taxon>Bacillota</taxon>
        <taxon>Clostridia</taxon>
        <taxon>Eubacteriales</taxon>
        <taxon>Clostridiaceae</taxon>
        <taxon>Clostridium</taxon>
    </lineage>
</organism>
<dbReference type="GO" id="GO:0006310">
    <property type="term" value="P:DNA recombination"/>
    <property type="evidence" value="ECO:0007669"/>
    <property type="project" value="UniProtKB-KW"/>
</dbReference>
<dbReference type="SUPFAM" id="SSF56300">
    <property type="entry name" value="Metallo-dependent phosphatases"/>
    <property type="match status" value="1"/>
</dbReference>
<comment type="similarity">
    <text evidence="1 7">Belongs to the SbcD family.</text>
</comment>
<dbReference type="GO" id="GO:0008408">
    <property type="term" value="F:3'-5' exonuclease activity"/>
    <property type="evidence" value="ECO:0007669"/>
    <property type="project" value="InterPro"/>
</dbReference>
<dbReference type="InterPro" id="IPR004593">
    <property type="entry name" value="SbcD"/>
</dbReference>
<dbReference type="Proteomes" id="UP000030014">
    <property type="component" value="Unassembled WGS sequence"/>
</dbReference>
<dbReference type="AlphaFoldDB" id="A0A0A0IND4"/>
<dbReference type="Pfam" id="PF00149">
    <property type="entry name" value="Metallophos"/>
    <property type="match status" value="1"/>
</dbReference>
<comment type="caution">
    <text evidence="10">The sequence shown here is derived from an EMBL/GenBank/DDBJ whole genome shotgun (WGS) entry which is preliminary data.</text>
</comment>
<evidence type="ECO:0000256" key="2">
    <source>
        <dbReference type="ARBA" id="ARBA00011322"/>
    </source>
</evidence>
<dbReference type="InterPro" id="IPR029052">
    <property type="entry name" value="Metallo-depent_PP-like"/>
</dbReference>
<evidence type="ECO:0000256" key="3">
    <source>
        <dbReference type="ARBA" id="ARBA00013365"/>
    </source>
</evidence>
<evidence type="ECO:0000256" key="1">
    <source>
        <dbReference type="ARBA" id="ARBA00010555"/>
    </source>
</evidence>
<dbReference type="InterPro" id="IPR041796">
    <property type="entry name" value="Mre11_N"/>
</dbReference>
<evidence type="ECO:0000256" key="5">
    <source>
        <dbReference type="ARBA" id="ARBA00022801"/>
    </source>
</evidence>
<dbReference type="Gene3D" id="3.60.21.10">
    <property type="match status" value="1"/>
</dbReference>
<accession>A0A0A0IND4</accession>
<evidence type="ECO:0000259" key="8">
    <source>
        <dbReference type="Pfam" id="PF00149"/>
    </source>
</evidence>
<dbReference type="GO" id="GO:0004519">
    <property type="term" value="F:endonuclease activity"/>
    <property type="evidence" value="ECO:0007669"/>
    <property type="project" value="UniProtKB-KW"/>
</dbReference>
<comment type="subunit">
    <text evidence="2 7">Heterodimer of SbcC and SbcD.</text>
</comment>
<dbReference type="NCBIfam" id="TIGR00619">
    <property type="entry name" value="sbcd"/>
    <property type="match status" value="1"/>
</dbReference>
<gene>
    <name evidence="7" type="primary">sbcD</name>
    <name evidence="10" type="ORF">Z955_01995</name>
</gene>
<protein>
    <recommendedName>
        <fullName evidence="3 7">Nuclease SbcCD subunit D</fullName>
    </recommendedName>
</protein>
<dbReference type="InterPro" id="IPR004843">
    <property type="entry name" value="Calcineurin-like_PHP"/>
</dbReference>
<keyword evidence="7" id="KW-0255">Endonuclease</keyword>
<keyword evidence="4 7" id="KW-0540">Nuclease</keyword>
<reference evidence="10 11" key="1">
    <citation type="submission" date="2014-01" db="EMBL/GenBank/DDBJ databases">
        <title>Plasmidome dynamics in the species complex Clostridium novyi sensu lato converts strains of independent lineages into distinctly different pathogens.</title>
        <authorList>
            <person name="Skarin H."/>
            <person name="Segerman B."/>
        </authorList>
    </citation>
    <scope>NUCLEOTIDE SEQUENCE [LARGE SCALE GENOMIC DNA]</scope>
    <source>
        <strain evidence="10 11">DC5</strain>
    </source>
</reference>
<dbReference type="InterPro" id="IPR050535">
    <property type="entry name" value="DNA_Repair-Maintenance_Comp"/>
</dbReference>
<evidence type="ECO:0000313" key="10">
    <source>
        <dbReference type="EMBL" id="KGN01031.1"/>
    </source>
</evidence>
<feature type="domain" description="Calcineurin-like phosphoesterase" evidence="8">
    <location>
        <begin position="1"/>
        <end position="239"/>
    </location>
</feature>
<dbReference type="EMBL" id="JDRY01000010">
    <property type="protein sequence ID" value="KGN01031.1"/>
    <property type="molecule type" value="Genomic_DNA"/>
</dbReference>
<evidence type="ECO:0000259" key="9">
    <source>
        <dbReference type="Pfam" id="PF12320"/>
    </source>
</evidence>
<feature type="domain" description="Nuclease SbcCD subunit D C-terminal" evidence="9">
    <location>
        <begin position="289"/>
        <end position="379"/>
    </location>
</feature>
<evidence type="ECO:0000313" key="11">
    <source>
        <dbReference type="Proteomes" id="UP000030014"/>
    </source>
</evidence>
<name>A0A0A0IND4_CLOBO</name>
<keyword evidence="7" id="KW-0233">DNA recombination</keyword>
<dbReference type="RefSeq" id="WP_039256949.1">
    <property type="nucleotide sequence ID" value="NZ_JDRY01000010.1"/>
</dbReference>
<keyword evidence="6 7" id="KW-0269">Exonuclease</keyword>
<dbReference type="CDD" id="cd00840">
    <property type="entry name" value="MPP_Mre11_N"/>
    <property type="match status" value="1"/>
</dbReference>